<dbReference type="OMA" id="CEAQWTD"/>
<feature type="domain" description="DNA repair protein Crb2 Tudor" evidence="2">
    <location>
        <begin position="114"/>
        <end position="154"/>
    </location>
</feature>
<proteinExistence type="predicted"/>
<protein>
    <recommendedName>
        <fullName evidence="2">DNA repair protein Crb2 Tudor domain-containing protein</fullName>
    </recommendedName>
</protein>
<dbReference type="EMBL" id="GL876972">
    <property type="protein sequence ID" value="KLU89241.1"/>
    <property type="molecule type" value="Genomic_DNA"/>
</dbReference>
<feature type="compositionally biased region" description="Polar residues" evidence="1">
    <location>
        <begin position="226"/>
        <end position="235"/>
    </location>
</feature>
<keyword evidence="5" id="KW-1185">Reference proteome</keyword>
<dbReference type="EMBL" id="ADBL01001984">
    <property type="status" value="NOT_ANNOTATED_CDS"/>
    <property type="molecule type" value="Genomic_DNA"/>
</dbReference>
<dbReference type="eggNOG" id="KOG3026">
    <property type="taxonomic scope" value="Eukaryota"/>
</dbReference>
<dbReference type="CDD" id="cd20446">
    <property type="entry name" value="Tudor_SpSPF30-like"/>
    <property type="match status" value="1"/>
</dbReference>
<gene>
    <name evidence="3" type="ORF">MAPG_08215</name>
</gene>
<dbReference type="Gene3D" id="2.30.30.140">
    <property type="match status" value="1"/>
</dbReference>
<dbReference type="OrthoDB" id="79171at2759"/>
<dbReference type="Pfam" id="PF18115">
    <property type="entry name" value="Tudor_3"/>
    <property type="match status" value="1"/>
</dbReference>
<reference evidence="4" key="5">
    <citation type="submission" date="2015-06" db="UniProtKB">
        <authorList>
            <consortium name="EnsemblFungi"/>
        </authorList>
    </citation>
    <scope>IDENTIFICATION</scope>
    <source>
        <strain evidence="4">ATCC 64411</strain>
    </source>
</reference>
<sequence>MDLQKYEAEKADFLEQLEVIVQGLEDDPDNHELLVLKGEVEEALQLCNEQIAELQPAKPPTPPTPKAPALPALNPAPEQQKSRAGNAAASHKSGPAPPAPTDKEPEPEMLYHVNDNVMAKWLSGDKAFYPARITSVTGSSTAPIYTVKFKSYDTPTAYSTAAQKPIVSRSDNGIVLSVSATRYVQPQGGVGEGAEKTADAAAAETAKPVKKFKKIKATKELEKGKSNWQDFNNKSKFGKSQKKDSMFRTPEGIHGRVGFTGSGHPMRKDPTRTRHVYQPNEDLD</sequence>
<reference evidence="4" key="4">
    <citation type="journal article" date="2015" name="G3 (Bethesda)">
        <title>Genome sequences of three phytopathogenic species of the Magnaporthaceae family of fungi.</title>
        <authorList>
            <person name="Okagaki L.H."/>
            <person name="Nunes C.C."/>
            <person name="Sailsbery J."/>
            <person name="Clay B."/>
            <person name="Brown D."/>
            <person name="John T."/>
            <person name="Oh Y."/>
            <person name="Young N."/>
            <person name="Fitzgerald M."/>
            <person name="Haas B.J."/>
            <person name="Zeng Q."/>
            <person name="Young S."/>
            <person name="Adiconis X."/>
            <person name="Fan L."/>
            <person name="Levin J.Z."/>
            <person name="Mitchell T.K."/>
            <person name="Okubara P.A."/>
            <person name="Farman M.L."/>
            <person name="Kohn L.M."/>
            <person name="Birren B."/>
            <person name="Ma L.-J."/>
            <person name="Dean R.A."/>
        </authorList>
    </citation>
    <scope>NUCLEOTIDE SEQUENCE</scope>
    <source>
        <strain evidence="4">ATCC 64411 / 73-15</strain>
    </source>
</reference>
<dbReference type="InterPro" id="IPR041297">
    <property type="entry name" value="Crb2_Tudor"/>
</dbReference>
<evidence type="ECO:0000259" key="2">
    <source>
        <dbReference type="Pfam" id="PF18115"/>
    </source>
</evidence>
<name>A0A0C4E6R9_MAGP6</name>
<feature type="compositionally biased region" description="Pro residues" evidence="1">
    <location>
        <begin position="57"/>
        <end position="68"/>
    </location>
</feature>
<dbReference type="Proteomes" id="UP000011715">
    <property type="component" value="Unassembled WGS sequence"/>
</dbReference>
<evidence type="ECO:0000313" key="5">
    <source>
        <dbReference type="Proteomes" id="UP000011715"/>
    </source>
</evidence>
<reference evidence="3" key="3">
    <citation type="submission" date="2011-03" db="EMBL/GenBank/DDBJ databases">
        <title>Annotation of Magnaporthe poae ATCC 64411.</title>
        <authorList>
            <person name="Ma L.-J."/>
            <person name="Dead R."/>
            <person name="Young S.K."/>
            <person name="Zeng Q."/>
            <person name="Gargeya S."/>
            <person name="Fitzgerald M."/>
            <person name="Haas B."/>
            <person name="Abouelleil A."/>
            <person name="Alvarado L."/>
            <person name="Arachchi H.M."/>
            <person name="Berlin A."/>
            <person name="Brown A."/>
            <person name="Chapman S.B."/>
            <person name="Chen Z."/>
            <person name="Dunbar C."/>
            <person name="Freedman E."/>
            <person name="Gearin G."/>
            <person name="Gellesch M."/>
            <person name="Goldberg J."/>
            <person name="Griggs A."/>
            <person name="Gujja S."/>
            <person name="Heiman D."/>
            <person name="Howarth C."/>
            <person name="Larson L."/>
            <person name="Lui A."/>
            <person name="MacDonald P.J.P."/>
            <person name="Mehta T."/>
            <person name="Montmayeur A."/>
            <person name="Murphy C."/>
            <person name="Neiman D."/>
            <person name="Pearson M."/>
            <person name="Priest M."/>
            <person name="Roberts A."/>
            <person name="Saif S."/>
            <person name="Shea T."/>
            <person name="Shenoy N."/>
            <person name="Sisk P."/>
            <person name="Stolte C."/>
            <person name="Sykes S."/>
            <person name="Yandava C."/>
            <person name="Wortman J."/>
            <person name="Nusbaum C."/>
            <person name="Birren B."/>
        </authorList>
    </citation>
    <scope>NUCLEOTIDE SEQUENCE</scope>
    <source>
        <strain evidence="3">ATCC 64411</strain>
    </source>
</reference>
<organism evidence="4 5">
    <name type="scientific">Magnaporthiopsis poae (strain ATCC 64411 / 73-15)</name>
    <name type="common">Kentucky bluegrass fungus</name>
    <name type="synonym">Magnaporthe poae</name>
    <dbReference type="NCBI Taxonomy" id="644358"/>
    <lineage>
        <taxon>Eukaryota</taxon>
        <taxon>Fungi</taxon>
        <taxon>Dikarya</taxon>
        <taxon>Ascomycota</taxon>
        <taxon>Pezizomycotina</taxon>
        <taxon>Sordariomycetes</taxon>
        <taxon>Sordariomycetidae</taxon>
        <taxon>Magnaporthales</taxon>
        <taxon>Magnaporthaceae</taxon>
        <taxon>Magnaporthiopsis</taxon>
    </lineage>
</organism>
<dbReference type="VEuPathDB" id="FungiDB:MAPG_08215"/>
<feature type="region of interest" description="Disordered" evidence="1">
    <location>
        <begin position="51"/>
        <end position="108"/>
    </location>
</feature>
<evidence type="ECO:0000313" key="4">
    <source>
        <dbReference type="EnsemblFungi" id="MAPG_08215T0"/>
    </source>
</evidence>
<dbReference type="EMBL" id="ADBL01001983">
    <property type="status" value="NOT_ANNOTATED_CDS"/>
    <property type="molecule type" value="Genomic_DNA"/>
</dbReference>
<evidence type="ECO:0000313" key="3">
    <source>
        <dbReference type="EMBL" id="KLU89241.1"/>
    </source>
</evidence>
<reference evidence="5" key="1">
    <citation type="submission" date="2010-05" db="EMBL/GenBank/DDBJ databases">
        <title>The genome sequence of Magnaporthe poae strain ATCC 64411.</title>
        <authorList>
            <person name="Ma L.-J."/>
            <person name="Dead R."/>
            <person name="Young S."/>
            <person name="Zeng Q."/>
            <person name="Koehrsen M."/>
            <person name="Alvarado L."/>
            <person name="Berlin A."/>
            <person name="Chapman S.B."/>
            <person name="Chen Z."/>
            <person name="Freedman E."/>
            <person name="Gellesch M."/>
            <person name="Goldberg J."/>
            <person name="Griggs A."/>
            <person name="Gujja S."/>
            <person name="Heilman E.R."/>
            <person name="Heiman D."/>
            <person name="Hepburn T."/>
            <person name="Howarth C."/>
            <person name="Jen D."/>
            <person name="Larson L."/>
            <person name="Mehta T."/>
            <person name="Neiman D."/>
            <person name="Pearson M."/>
            <person name="Roberts A."/>
            <person name="Saif S."/>
            <person name="Shea T."/>
            <person name="Shenoy N."/>
            <person name="Sisk P."/>
            <person name="Stolte C."/>
            <person name="Sykes S."/>
            <person name="Walk T."/>
            <person name="White J."/>
            <person name="Yandava C."/>
            <person name="Haas B."/>
            <person name="Nusbaum C."/>
            <person name="Birren B."/>
        </authorList>
    </citation>
    <scope>NUCLEOTIDE SEQUENCE [LARGE SCALE GENOMIC DNA]</scope>
    <source>
        <strain evidence="5">ATCC 64411 / 73-15</strain>
    </source>
</reference>
<accession>A0A0C4E6R9</accession>
<dbReference type="EnsemblFungi" id="MAPG_08215T0">
    <property type="protein sequence ID" value="MAPG_08215T0"/>
    <property type="gene ID" value="MAPG_08215"/>
</dbReference>
<feature type="region of interest" description="Disordered" evidence="1">
    <location>
        <begin position="223"/>
        <end position="284"/>
    </location>
</feature>
<reference evidence="3" key="2">
    <citation type="submission" date="2010-05" db="EMBL/GenBank/DDBJ databases">
        <title>The Genome Sequence of Magnaporthe poae strain ATCC 64411.</title>
        <authorList>
            <consortium name="The Broad Institute Genome Sequencing Platform"/>
            <consortium name="Broad Institute Genome Sequencing Center for Infectious Disease"/>
            <person name="Ma L.-J."/>
            <person name="Dead R."/>
            <person name="Young S."/>
            <person name="Zeng Q."/>
            <person name="Koehrsen M."/>
            <person name="Alvarado L."/>
            <person name="Berlin A."/>
            <person name="Chapman S.B."/>
            <person name="Chen Z."/>
            <person name="Freedman E."/>
            <person name="Gellesch M."/>
            <person name="Goldberg J."/>
            <person name="Griggs A."/>
            <person name="Gujja S."/>
            <person name="Heilman E.R."/>
            <person name="Heiman D."/>
            <person name="Hepburn T."/>
            <person name="Howarth C."/>
            <person name="Jen D."/>
            <person name="Larson L."/>
            <person name="Mehta T."/>
            <person name="Neiman D."/>
            <person name="Pearson M."/>
            <person name="Roberts A."/>
            <person name="Saif S."/>
            <person name="Shea T."/>
            <person name="Shenoy N."/>
            <person name="Sisk P."/>
            <person name="Stolte C."/>
            <person name="Sykes S."/>
            <person name="Walk T."/>
            <person name="White J."/>
            <person name="Yandava C."/>
            <person name="Haas B."/>
            <person name="Nusbaum C."/>
            <person name="Birren B."/>
        </authorList>
    </citation>
    <scope>NUCLEOTIDE SEQUENCE</scope>
    <source>
        <strain evidence="3">ATCC 64411</strain>
    </source>
</reference>
<dbReference type="AlphaFoldDB" id="A0A0C4E6R9"/>
<feature type="compositionally biased region" description="Basic and acidic residues" evidence="1">
    <location>
        <begin position="241"/>
        <end position="254"/>
    </location>
</feature>
<dbReference type="STRING" id="644358.A0A0C4E6R9"/>
<evidence type="ECO:0000256" key="1">
    <source>
        <dbReference type="SAM" id="MobiDB-lite"/>
    </source>
</evidence>